<organism evidence="1 2">
    <name type="scientific">Iphiclides podalirius</name>
    <name type="common">scarce swallowtail</name>
    <dbReference type="NCBI Taxonomy" id="110791"/>
    <lineage>
        <taxon>Eukaryota</taxon>
        <taxon>Metazoa</taxon>
        <taxon>Ecdysozoa</taxon>
        <taxon>Arthropoda</taxon>
        <taxon>Hexapoda</taxon>
        <taxon>Insecta</taxon>
        <taxon>Pterygota</taxon>
        <taxon>Neoptera</taxon>
        <taxon>Endopterygota</taxon>
        <taxon>Lepidoptera</taxon>
        <taxon>Glossata</taxon>
        <taxon>Ditrysia</taxon>
        <taxon>Papilionoidea</taxon>
        <taxon>Papilionidae</taxon>
        <taxon>Papilioninae</taxon>
        <taxon>Iphiclides</taxon>
    </lineage>
</organism>
<reference evidence="1" key="1">
    <citation type="submission" date="2022-03" db="EMBL/GenBank/DDBJ databases">
        <authorList>
            <person name="Martin H S."/>
        </authorList>
    </citation>
    <scope>NUCLEOTIDE SEQUENCE</scope>
</reference>
<evidence type="ECO:0008006" key="3">
    <source>
        <dbReference type="Google" id="ProtNLM"/>
    </source>
</evidence>
<sequence>MVYCWWWKRLGIVLLNGLLLVVTTAGRLRGRAGFALHDDGGYRVCASNVRPPLANRVVRALHVRFVGHPALTAAPKLGQVRGQLDGRLTVQLLAALDLNGDADGAKQHT</sequence>
<feature type="non-terminal residue" evidence="1">
    <location>
        <position position="109"/>
    </location>
</feature>
<proteinExistence type="predicted"/>
<dbReference type="Proteomes" id="UP000837857">
    <property type="component" value="Chromosome 26"/>
</dbReference>
<keyword evidence="2" id="KW-1185">Reference proteome</keyword>
<gene>
    <name evidence="1" type="ORF">IPOD504_LOCUS10797</name>
</gene>
<evidence type="ECO:0000313" key="1">
    <source>
        <dbReference type="EMBL" id="CAH2059272.1"/>
    </source>
</evidence>
<accession>A0ABN8INB0</accession>
<protein>
    <recommendedName>
        <fullName evidence="3">Secreted protein</fullName>
    </recommendedName>
</protein>
<name>A0ABN8INB0_9NEOP</name>
<dbReference type="EMBL" id="OW152838">
    <property type="protein sequence ID" value="CAH2059272.1"/>
    <property type="molecule type" value="Genomic_DNA"/>
</dbReference>
<evidence type="ECO:0000313" key="2">
    <source>
        <dbReference type="Proteomes" id="UP000837857"/>
    </source>
</evidence>